<dbReference type="STRING" id="1244869.H261_20764"/>
<evidence type="ECO:0000313" key="1">
    <source>
        <dbReference type="EMBL" id="EME67988.1"/>
    </source>
</evidence>
<gene>
    <name evidence="1" type="ORF">H261_20764</name>
</gene>
<proteinExistence type="predicted"/>
<dbReference type="AlphaFoldDB" id="M3A571"/>
<accession>M3A571</accession>
<evidence type="ECO:0000313" key="2">
    <source>
        <dbReference type="Proteomes" id="UP000011744"/>
    </source>
</evidence>
<dbReference type="Proteomes" id="UP000011744">
    <property type="component" value="Unassembled WGS sequence"/>
</dbReference>
<organism evidence="1 2">
    <name type="scientific">Paramagnetospirillum caucaseum</name>
    <dbReference type="NCBI Taxonomy" id="1244869"/>
    <lineage>
        <taxon>Bacteria</taxon>
        <taxon>Pseudomonadati</taxon>
        <taxon>Pseudomonadota</taxon>
        <taxon>Alphaproteobacteria</taxon>
        <taxon>Rhodospirillales</taxon>
        <taxon>Magnetospirillaceae</taxon>
        <taxon>Paramagnetospirillum</taxon>
    </lineage>
</organism>
<dbReference type="PATRIC" id="fig|1244869.3.peg.4111"/>
<protein>
    <submittedName>
        <fullName evidence="1">Uncharacterized protein</fullName>
    </submittedName>
</protein>
<dbReference type="EMBL" id="AONQ01000090">
    <property type="protein sequence ID" value="EME67988.1"/>
    <property type="molecule type" value="Genomic_DNA"/>
</dbReference>
<sequence>MPFNMLQPPTYLFVGPAGFQINRAELDGDFALVTKQSQHVIIILDDLTIDDESKALAIGDCMLLEKRSHAFDLDPKLF</sequence>
<name>M3A571_9PROT</name>
<reference evidence="1 2" key="1">
    <citation type="journal article" date="2014" name="Genome Announc.">
        <title>Draft Genome Sequence of Magnetospirillum sp. Strain SO-1, a Freshwater Magnetotactic Bacterium Isolated from the Ol'khovka River, Russia.</title>
        <authorList>
            <person name="Grouzdev D.S."/>
            <person name="Dziuba M.V."/>
            <person name="Sukhacheva M.S."/>
            <person name="Mardanov A.V."/>
            <person name="Beletskiy A.V."/>
            <person name="Kuznetsov B.B."/>
            <person name="Skryabin K.G."/>
        </authorList>
    </citation>
    <scope>NUCLEOTIDE SEQUENCE [LARGE SCALE GENOMIC DNA]</scope>
    <source>
        <strain evidence="1 2">SO-1</strain>
    </source>
</reference>
<keyword evidence="2" id="KW-1185">Reference proteome</keyword>
<comment type="caution">
    <text evidence="1">The sequence shown here is derived from an EMBL/GenBank/DDBJ whole genome shotgun (WGS) entry which is preliminary data.</text>
</comment>